<dbReference type="EMBL" id="CATQJL010000305">
    <property type="protein sequence ID" value="CAJ0602704.1"/>
    <property type="molecule type" value="Genomic_DNA"/>
</dbReference>
<evidence type="ECO:0000313" key="1">
    <source>
        <dbReference type="EMBL" id="CAJ0602704.1"/>
    </source>
</evidence>
<organism evidence="1 2">
    <name type="scientific">Cylicocyclus nassatus</name>
    <name type="common">Nematode worm</name>
    <dbReference type="NCBI Taxonomy" id="53992"/>
    <lineage>
        <taxon>Eukaryota</taxon>
        <taxon>Metazoa</taxon>
        <taxon>Ecdysozoa</taxon>
        <taxon>Nematoda</taxon>
        <taxon>Chromadorea</taxon>
        <taxon>Rhabditida</taxon>
        <taxon>Rhabditina</taxon>
        <taxon>Rhabditomorpha</taxon>
        <taxon>Strongyloidea</taxon>
        <taxon>Strongylidae</taxon>
        <taxon>Cylicocyclus</taxon>
    </lineage>
</organism>
<gene>
    <name evidence="1" type="ORF">CYNAS_LOCUS14687</name>
</gene>
<accession>A0AA36M800</accession>
<name>A0AA36M800_CYLNA</name>
<sequence length="91" mass="10202">MYCECGFASTQLPGSLQQALALSRSNAKLNKLCQPISNLALRYSRLLSFFIRIFTTTSCRSDSMVQPRTFSTCPIRHLAGCEEYENADVTQ</sequence>
<dbReference type="AlphaFoldDB" id="A0AA36M800"/>
<proteinExistence type="predicted"/>
<evidence type="ECO:0000313" key="2">
    <source>
        <dbReference type="Proteomes" id="UP001176961"/>
    </source>
</evidence>
<protein>
    <submittedName>
        <fullName evidence="1">Uncharacterized protein</fullName>
    </submittedName>
</protein>
<reference evidence="1" key="1">
    <citation type="submission" date="2023-07" db="EMBL/GenBank/DDBJ databases">
        <authorList>
            <consortium name="CYATHOMIX"/>
        </authorList>
    </citation>
    <scope>NUCLEOTIDE SEQUENCE</scope>
    <source>
        <strain evidence="1">N/A</strain>
    </source>
</reference>
<comment type="caution">
    <text evidence="1">The sequence shown here is derived from an EMBL/GenBank/DDBJ whole genome shotgun (WGS) entry which is preliminary data.</text>
</comment>
<keyword evidence="2" id="KW-1185">Reference proteome</keyword>
<dbReference type="Proteomes" id="UP001176961">
    <property type="component" value="Unassembled WGS sequence"/>
</dbReference>